<feature type="compositionally biased region" description="Low complexity" evidence="1">
    <location>
        <begin position="410"/>
        <end position="421"/>
    </location>
</feature>
<proteinExistence type="predicted"/>
<accession>A0ABS4VWQ8</accession>
<evidence type="ECO:0000313" key="3">
    <source>
        <dbReference type="EMBL" id="MBP2368369.1"/>
    </source>
</evidence>
<dbReference type="RefSeq" id="WP_210029387.1">
    <property type="nucleotide sequence ID" value="NZ_JAGINU010000001.1"/>
</dbReference>
<feature type="compositionally biased region" description="Basic and acidic residues" evidence="1">
    <location>
        <begin position="718"/>
        <end position="753"/>
    </location>
</feature>
<reference evidence="3 4" key="1">
    <citation type="submission" date="2021-03" db="EMBL/GenBank/DDBJ databases">
        <title>Sequencing the genomes of 1000 actinobacteria strains.</title>
        <authorList>
            <person name="Klenk H.-P."/>
        </authorList>
    </citation>
    <scope>NUCLEOTIDE SEQUENCE [LARGE SCALE GENOMIC DNA]</scope>
    <source>
        <strain evidence="3 4">DSM 45256</strain>
    </source>
</reference>
<feature type="region of interest" description="Disordered" evidence="1">
    <location>
        <begin position="706"/>
        <end position="798"/>
    </location>
</feature>
<dbReference type="CDD" id="cd00085">
    <property type="entry name" value="HNHc"/>
    <property type="match status" value="1"/>
</dbReference>
<dbReference type="InterPro" id="IPR003615">
    <property type="entry name" value="HNH_nuc"/>
</dbReference>
<evidence type="ECO:0000256" key="1">
    <source>
        <dbReference type="SAM" id="MobiDB-lite"/>
    </source>
</evidence>
<sequence length="798" mass="83377">MVVGQVIPEGLAALSPGPELATTLAGLDLDRVPNDDIGDVLVAQSRQLAHEQARMFATMAEVVCRRPFAGPLEVRRADTPELYGADEVRAALAWTRRAAESETDLAFVLVHALPQVQAALSQGHIDRGKARVFAQHLGDLPADQIAAVCAAVLPHAPRLTTGQIAERIKRLVLELDPAYYERRYRKAIRDRQVVAYLCADGTAVLSASGLPADEAAAAWERLDALARAARHDGHPGTLDQVRADLVLGLLDGSLHGLNRAEILQALLERFAGHADPGTTVSDTESGETGAGTPGSGTPGSGDAGSGDGGSGQAGAVSDRPATGPPSPGPDSGSPEPGEPEPGEPGSGEPSSEESEAGAAGPGAAMVGTFGAAAPSDPASDDPAAGGPASSEAESSEPTSGEARSDEPGSDEPGSGEPEVGEPGSGGSGPDDSGPEEPAPGPGSGSGSDPGPSGPEPDGPDTSGSPTGGRDRETRPAGSATTASPRSSLGVEVRVPLSTLLGLDDRAAELPGWGPIPAHTARRIVARQRRAQWRWVIVDDHGHLLAEGLTRHRPTPRDPTGPPGGIVELHIPETQLATLTATAAQHGRWTGVITDIATRYQLHRQRDELWAELDADPTARFPSAPLRRHTEVRDRTCVHPGCRTSARRCDQDHTINHGRGGTTTHDDLAPLCRHHHMLKSKGGWRLEQPEPGHFIWTSPLGRHYPVEPEPILPPPTRPVHRDPEPWFDHPAYDIDHEQPDLRRRDRAPPGKDHAPPGIATPNGATPNGAAPDDTEPTDAAPDDTVPHGAEPGEDVPPPF</sequence>
<keyword evidence="4" id="KW-1185">Reference proteome</keyword>
<evidence type="ECO:0000313" key="4">
    <source>
        <dbReference type="Proteomes" id="UP001519295"/>
    </source>
</evidence>
<evidence type="ECO:0000259" key="2">
    <source>
        <dbReference type="Pfam" id="PF02720"/>
    </source>
</evidence>
<name>A0ABS4VWQ8_9PSEU</name>
<comment type="caution">
    <text evidence="3">The sequence shown here is derived from an EMBL/GenBank/DDBJ whole genome shotgun (WGS) entry which is preliminary data.</text>
</comment>
<feature type="domain" description="DUF222" evidence="2">
    <location>
        <begin position="47"/>
        <end position="233"/>
    </location>
</feature>
<organism evidence="3 4">
    <name type="scientific">Pseudonocardia parietis</name>
    <dbReference type="NCBI Taxonomy" id="570936"/>
    <lineage>
        <taxon>Bacteria</taxon>
        <taxon>Bacillati</taxon>
        <taxon>Actinomycetota</taxon>
        <taxon>Actinomycetes</taxon>
        <taxon>Pseudonocardiales</taxon>
        <taxon>Pseudonocardiaceae</taxon>
        <taxon>Pseudonocardia</taxon>
    </lineage>
</organism>
<protein>
    <recommendedName>
        <fullName evidence="2">DUF222 domain-containing protein</fullName>
    </recommendedName>
</protein>
<gene>
    <name evidence="3" type="ORF">JOF36_004065</name>
</gene>
<dbReference type="InterPro" id="IPR003870">
    <property type="entry name" value="DUF222"/>
</dbReference>
<dbReference type="EMBL" id="JAGINU010000001">
    <property type="protein sequence ID" value="MBP2368369.1"/>
    <property type="molecule type" value="Genomic_DNA"/>
</dbReference>
<feature type="compositionally biased region" description="Pro residues" evidence="1">
    <location>
        <begin position="706"/>
        <end position="716"/>
    </location>
</feature>
<dbReference type="Pfam" id="PF02720">
    <property type="entry name" value="DUF222"/>
    <property type="match status" value="1"/>
</dbReference>
<dbReference type="Proteomes" id="UP001519295">
    <property type="component" value="Unassembled WGS sequence"/>
</dbReference>
<feature type="compositionally biased region" description="Gly residues" evidence="1">
    <location>
        <begin position="288"/>
        <end position="312"/>
    </location>
</feature>
<dbReference type="Gene3D" id="1.10.30.50">
    <property type="match status" value="1"/>
</dbReference>
<feature type="compositionally biased region" description="Low complexity" evidence="1">
    <location>
        <begin position="356"/>
        <end position="401"/>
    </location>
</feature>
<feature type="region of interest" description="Disordered" evidence="1">
    <location>
        <begin position="275"/>
        <end position="489"/>
    </location>
</feature>